<dbReference type="KEGG" id="scm:SCHCO_02521850"/>
<protein>
    <recommendedName>
        <fullName evidence="3">DUF6534 domain-containing protein</fullName>
    </recommendedName>
</protein>
<evidence type="ECO:0000259" key="3">
    <source>
        <dbReference type="Pfam" id="PF20152"/>
    </source>
</evidence>
<feature type="transmembrane region" description="Helical" evidence="2">
    <location>
        <begin position="217"/>
        <end position="237"/>
    </location>
</feature>
<evidence type="ECO:0000256" key="1">
    <source>
        <dbReference type="SAM" id="MobiDB-lite"/>
    </source>
</evidence>
<sequence>MPDLAAVPPDIAFITGPTLYYYQTHYSGDHRRIKALVYGLAVLECLQTCMVTADAFHWFVFGYANLAQLDDTFLNSWDVPLLDAIIALIVQAFYCWRIHVLQRGALVLPCAIMVVSLAQCGAGIAVAVQANQLGKLSLIGENEIPQAIWLSGSALADIMITASLAWILLRKRARQTGVYRKLVNRVVAVTVETNSLTAGVAIIALVLFLAVPAHTALVVPPTAIMGKLYTNCLVAVLNNRQRRNSSNGERATSVRLSDIPSVRLSDVPKDRWNASRSDSGAICVSVVRDVDVQDAKPVHDATQASMPRRLEPLRPKSRKQSTPSVPANWGVQRPESVYDAHDRLA</sequence>
<keyword evidence="2" id="KW-0472">Membrane</keyword>
<reference evidence="4 5" key="1">
    <citation type="journal article" date="2010" name="Nat. Biotechnol.">
        <title>Genome sequence of the model mushroom Schizophyllum commune.</title>
        <authorList>
            <person name="Ohm R.A."/>
            <person name="de Jong J.F."/>
            <person name="Lugones L.G."/>
            <person name="Aerts A."/>
            <person name="Kothe E."/>
            <person name="Stajich J.E."/>
            <person name="de Vries R.P."/>
            <person name="Record E."/>
            <person name="Levasseur A."/>
            <person name="Baker S.E."/>
            <person name="Bartholomew K.A."/>
            <person name="Coutinho P.M."/>
            <person name="Erdmann S."/>
            <person name="Fowler T.J."/>
            <person name="Gathman A.C."/>
            <person name="Lombard V."/>
            <person name="Henrissat B."/>
            <person name="Knabe N."/>
            <person name="Kuees U."/>
            <person name="Lilly W.W."/>
            <person name="Lindquist E."/>
            <person name="Lucas S."/>
            <person name="Magnuson J.K."/>
            <person name="Piumi F."/>
            <person name="Raudaskoski M."/>
            <person name="Salamov A."/>
            <person name="Schmutz J."/>
            <person name="Schwarze F.W.M.R."/>
            <person name="vanKuyk P.A."/>
            <person name="Horton J.S."/>
            <person name="Grigoriev I.V."/>
            <person name="Woesten H.A.B."/>
        </authorList>
    </citation>
    <scope>NUCLEOTIDE SEQUENCE [LARGE SCALE GENOMIC DNA]</scope>
    <source>
        <strain evidence="5">H4-8 / FGSC 9210</strain>
    </source>
</reference>
<keyword evidence="2" id="KW-1133">Transmembrane helix</keyword>
<evidence type="ECO:0000313" key="5">
    <source>
        <dbReference type="Proteomes" id="UP000007431"/>
    </source>
</evidence>
<dbReference type="OrthoDB" id="3032778at2759"/>
<dbReference type="InParanoid" id="D8QLF8"/>
<proteinExistence type="predicted"/>
<dbReference type="EMBL" id="GL377318">
    <property type="protein sequence ID" value="EFI91337.1"/>
    <property type="molecule type" value="Genomic_DNA"/>
</dbReference>
<keyword evidence="2" id="KW-0812">Transmembrane</keyword>
<feature type="transmembrane region" description="Helical" evidence="2">
    <location>
        <begin position="189"/>
        <end position="211"/>
    </location>
</feature>
<dbReference type="OMA" id="HVDINAR"/>
<accession>D8QLF8</accession>
<organism evidence="5">
    <name type="scientific">Schizophyllum commune (strain H4-8 / FGSC 9210)</name>
    <name type="common">Split gill fungus</name>
    <dbReference type="NCBI Taxonomy" id="578458"/>
    <lineage>
        <taxon>Eukaryota</taxon>
        <taxon>Fungi</taxon>
        <taxon>Dikarya</taxon>
        <taxon>Basidiomycota</taxon>
        <taxon>Agaricomycotina</taxon>
        <taxon>Agaricomycetes</taxon>
        <taxon>Agaricomycetidae</taxon>
        <taxon>Agaricales</taxon>
        <taxon>Schizophyllaceae</taxon>
        <taxon>Schizophyllum</taxon>
    </lineage>
</organism>
<feature type="transmembrane region" description="Helical" evidence="2">
    <location>
        <begin position="105"/>
        <end position="128"/>
    </location>
</feature>
<feature type="transmembrane region" description="Helical" evidence="2">
    <location>
        <begin position="35"/>
        <end position="59"/>
    </location>
</feature>
<dbReference type="PANTHER" id="PTHR40465">
    <property type="entry name" value="CHROMOSOME 1, WHOLE GENOME SHOTGUN SEQUENCE"/>
    <property type="match status" value="1"/>
</dbReference>
<evidence type="ECO:0000313" key="4">
    <source>
        <dbReference type="EMBL" id="EFI91337.1"/>
    </source>
</evidence>
<feature type="domain" description="DUF6534" evidence="3">
    <location>
        <begin position="153"/>
        <end position="242"/>
    </location>
</feature>
<name>D8QLF8_SCHCM</name>
<dbReference type="AlphaFoldDB" id="D8QLF8"/>
<evidence type="ECO:0000256" key="2">
    <source>
        <dbReference type="SAM" id="Phobius"/>
    </source>
</evidence>
<feature type="compositionally biased region" description="Basic and acidic residues" evidence="1">
    <location>
        <begin position="336"/>
        <end position="345"/>
    </location>
</feature>
<dbReference type="PANTHER" id="PTHR40465:SF1">
    <property type="entry name" value="DUF6534 DOMAIN-CONTAINING PROTEIN"/>
    <property type="match status" value="1"/>
</dbReference>
<dbReference type="eggNOG" id="ENOG502SRYS">
    <property type="taxonomic scope" value="Eukaryota"/>
</dbReference>
<feature type="region of interest" description="Disordered" evidence="1">
    <location>
        <begin position="295"/>
        <end position="345"/>
    </location>
</feature>
<feature type="transmembrane region" description="Helical" evidence="2">
    <location>
        <begin position="148"/>
        <end position="169"/>
    </location>
</feature>
<dbReference type="RefSeq" id="XP_003026240.1">
    <property type="nucleotide sequence ID" value="XM_003026194.1"/>
</dbReference>
<dbReference type="HOGENOM" id="CLU_046025_2_1_1"/>
<dbReference type="Pfam" id="PF20152">
    <property type="entry name" value="DUF6534"/>
    <property type="match status" value="1"/>
</dbReference>
<dbReference type="InterPro" id="IPR045339">
    <property type="entry name" value="DUF6534"/>
</dbReference>
<feature type="transmembrane region" description="Helical" evidence="2">
    <location>
        <begin position="79"/>
        <end position="96"/>
    </location>
</feature>
<keyword evidence="5" id="KW-1185">Reference proteome</keyword>
<dbReference type="Proteomes" id="UP000007431">
    <property type="component" value="Unassembled WGS sequence"/>
</dbReference>
<dbReference type="GeneID" id="9589070"/>
<gene>
    <name evidence="4" type="ORF">SCHCODRAFT_238718</name>
</gene>
<dbReference type="VEuPathDB" id="FungiDB:SCHCODRAFT_02521850"/>